<dbReference type="InterPro" id="IPR048608">
    <property type="entry name" value="Reov_VP3_GTase"/>
</dbReference>
<dbReference type="Proteomes" id="UP000095968">
    <property type="component" value="Genome"/>
</dbReference>
<proteinExistence type="predicted"/>
<reference evidence="4 5" key="1">
    <citation type="submission" date="2013-01" db="EMBL/GenBank/DDBJ databases">
        <title>Genome sequence of type 2 cypovirus, Inachis io cypovirus 2.</title>
        <authorList>
            <person name="Rao S."/>
            <person name="Carner G.G."/>
            <person name="Sutton G."/>
            <person name="Mertens P.P.C."/>
        </authorList>
    </citation>
    <scope>NUCLEOTIDE SEQUENCE [LARGE SCALE GENOMIC DNA]</scope>
</reference>
<keyword evidence="5" id="KW-1185">Reference proteome</keyword>
<dbReference type="GeneID" id="18388464"/>
<dbReference type="Pfam" id="PF20831">
    <property type="entry name" value="Reov_VP3_MTase1"/>
    <property type="match status" value="1"/>
</dbReference>
<dbReference type="RefSeq" id="YP_009002588.1">
    <property type="nucleotide sequence ID" value="NC_023487.1"/>
</dbReference>
<feature type="domain" description="Reovirus VP3 protein Methyltransferase" evidence="3">
    <location>
        <begin position="856"/>
        <end position="1065"/>
    </location>
</feature>
<dbReference type="InterPro" id="IPR048607">
    <property type="entry name" value="Reov_VP3_MTase1"/>
</dbReference>
<evidence type="ECO:0000259" key="1">
    <source>
        <dbReference type="Pfam" id="PF20790"/>
    </source>
</evidence>
<feature type="domain" description="Reovirus VP3 protein Methyltransferase" evidence="2">
    <location>
        <begin position="462"/>
        <end position="677"/>
    </location>
</feature>
<evidence type="ECO:0000313" key="5">
    <source>
        <dbReference type="Proteomes" id="UP000095968"/>
    </source>
</evidence>
<dbReference type="InterPro" id="IPR048606">
    <property type="entry name" value="Reov_VP3_MTase2"/>
</dbReference>
<dbReference type="EMBL" id="KC588369">
    <property type="protein sequence ID" value="AHJ14794.1"/>
    <property type="molecule type" value="Genomic_RNA"/>
</dbReference>
<sequence>MSLRTYYDKRGNSDPSPNDLSRIFDNITASNYYHRYDKIQMKHDFRFTGILRYLDLTTSDLGTPLFVRLEKQEDFKDPQELLLLVQQFFSTFTLLVSTTDVTSRTRYNWIIANALRAGVLKPEVANAIYADPRLINYELGENPFQKFIISYGQDIIPGIRSFHIPNSGVYRSLRYARYTYDLIFIDAYDNDQIDDVTKRLYNHGIFGMHVTWSWNAFHIFKYTDIESLRHHLCTRILETWTEFRNVELNRADDIQRPTQVIVPLLDDKICSTLIAYAQAYDFQRLQRYRNSHDLVNEMLQDAILYDTNINVLQKSHDLPFLHLPKIMEGWRLPNNYNMYSYIFYSDVIRPQLRSNEIRSYRLGEVIKHLEPFGQLIQDPVSPILSAADENVVKTTLVGEMGNINDDLLDCTVYTPDITVRGEDVLQQQQDIIPVIAAGPTKFMTDIKNMQNFGNLITPAAGRRITSLMNGELMALTSKEKQIMEVLIGSKIVFSERYNNATNSIIYIPIIPEVRPSIRYLNSSTFKMMAIFLHCLRIFENVYNGSIKPSILFLGVENEPAIDIIRAYYKDRVSTVSGIGAQALNHTRAHVGVTPTLPMNADIIISDINFESNDYNTYLGEHEQIFKMIKHASICVMKLQVFSSFLFNSLVAEQTTGARYILLPNGRKTYSMEAYLYYSSLSSGGVILNGFSSDHPLNLYTTKSYTHDESFVNDRNRVDRLDLLTENELDNMEAYFKATRANISTLRVKKSSYIDVRDQVAQLTNRLVMFSTLSDSDDFISIHSPDYTRLALTSRRRHMLGDTEETAVSQDGFGLLHRVKTVSLYNSISMYSFIKMVIYARIQQDIRELIEEPANRFESVQDIGCRNLTGMAVMMGLDDLSYFGYDVIDLNTNALINNDIIYTSGVFDFERDDFMNHAIILIIFTIHNPIADETPKDQIDKIIANVRRRTGSVVYVTFFNTRLVQFLLANGNEIQGVHLANQTIPGTQEVRRTVVWKNYPPSTLVDEEALIEEYANDTSSNLPYDIVPLRLTHSVFTAVHNYKVTPYDYRGSAMLGLLDGVSLLRLES</sequence>
<dbReference type="KEGG" id="vg:18388464"/>
<feature type="domain" description="Reovirus VP3 protein guanylyltransferase" evidence="1">
    <location>
        <begin position="6"/>
        <end position="280"/>
    </location>
</feature>
<accession>W6EKD3</accession>
<name>W6EKD3_9REOV</name>
<dbReference type="OrthoDB" id="14855at10239"/>
<organism evidence="4 5">
    <name type="scientific">Inachis io cypovirus 2</name>
    <dbReference type="NCBI Taxonomy" id="1382295"/>
    <lineage>
        <taxon>Viruses</taxon>
        <taxon>Riboviria</taxon>
        <taxon>Orthornavirae</taxon>
        <taxon>Duplornaviricota</taxon>
        <taxon>Resentoviricetes</taxon>
        <taxon>Reovirales</taxon>
        <taxon>Spinareoviridae</taxon>
        <taxon>Cypovirus</taxon>
        <taxon>Cypovirus inachidis</taxon>
        <taxon>Cypovirus 2</taxon>
    </lineage>
</organism>
<protein>
    <submittedName>
        <fullName evidence="4">VP4</fullName>
    </submittedName>
</protein>
<dbReference type="Pfam" id="PF20832">
    <property type="entry name" value="Reov_VP3_MTase2"/>
    <property type="match status" value="1"/>
</dbReference>
<evidence type="ECO:0000259" key="3">
    <source>
        <dbReference type="Pfam" id="PF20832"/>
    </source>
</evidence>
<evidence type="ECO:0000259" key="2">
    <source>
        <dbReference type="Pfam" id="PF20831"/>
    </source>
</evidence>
<evidence type="ECO:0000313" key="4">
    <source>
        <dbReference type="EMBL" id="AHJ14794.1"/>
    </source>
</evidence>
<dbReference type="Pfam" id="PF20790">
    <property type="entry name" value="Reov_VP3_GTase"/>
    <property type="match status" value="1"/>
</dbReference>